<dbReference type="PATRIC" id="fig|1796491.3.peg.3174"/>
<dbReference type="CDD" id="cd03814">
    <property type="entry name" value="GT4-like"/>
    <property type="match status" value="1"/>
</dbReference>
<dbReference type="SUPFAM" id="SSF53756">
    <property type="entry name" value="UDP-Glycosyltransferase/glycogen phosphorylase"/>
    <property type="match status" value="1"/>
</dbReference>
<dbReference type="AlphaFoldDB" id="A0A139BQJ4"/>
<evidence type="ECO:0000259" key="1">
    <source>
        <dbReference type="Pfam" id="PF13439"/>
    </source>
</evidence>
<accession>A0A139BQJ4</accession>
<dbReference type="PANTHER" id="PTHR45947">
    <property type="entry name" value="SULFOQUINOVOSYL TRANSFERASE SQD2"/>
    <property type="match status" value="1"/>
</dbReference>
<reference evidence="2 3" key="2">
    <citation type="submission" date="2016-03" db="EMBL/GenBank/DDBJ databases">
        <title>New uncultured bacterium of the family Gallionellaceae from acid mine drainage: description and reconstruction of genome based on metagenomic analysis of microbial community.</title>
        <authorList>
            <person name="Kadnikov V."/>
            <person name="Ivasenko D."/>
            <person name="Beletsky A."/>
            <person name="Mardanov A."/>
            <person name="Danilova E."/>
            <person name="Pimenov N."/>
            <person name="Karnachuk O."/>
            <person name="Ravin N."/>
        </authorList>
    </citation>
    <scope>NUCLEOTIDE SEQUENCE [LARGE SCALE GENOMIC DNA]</scope>
    <source>
        <strain evidence="2">ShG14-8</strain>
    </source>
</reference>
<feature type="domain" description="Glycosyltransferase subfamily 4-like N-terminal" evidence="1">
    <location>
        <begin position="28"/>
        <end position="195"/>
    </location>
</feature>
<dbReference type="EMBL" id="LSLI01000112">
    <property type="protein sequence ID" value="KXS30985.1"/>
    <property type="molecule type" value="Genomic_DNA"/>
</dbReference>
<dbReference type="PANTHER" id="PTHR45947:SF3">
    <property type="entry name" value="SULFOQUINOVOSYL TRANSFERASE SQD2"/>
    <property type="match status" value="1"/>
</dbReference>
<dbReference type="GO" id="GO:0016757">
    <property type="term" value="F:glycosyltransferase activity"/>
    <property type="evidence" value="ECO:0007669"/>
    <property type="project" value="TreeGrafter"/>
</dbReference>
<protein>
    <submittedName>
        <fullName evidence="2">Glycosyl transferase group 1</fullName>
    </submittedName>
</protein>
<evidence type="ECO:0000313" key="2">
    <source>
        <dbReference type="EMBL" id="KXS30985.1"/>
    </source>
</evidence>
<proteinExistence type="predicted"/>
<dbReference type="InterPro" id="IPR050194">
    <property type="entry name" value="Glycosyltransferase_grp1"/>
</dbReference>
<dbReference type="Proteomes" id="UP000070578">
    <property type="component" value="Unassembled WGS sequence"/>
</dbReference>
<dbReference type="Gene3D" id="3.40.50.2000">
    <property type="entry name" value="Glycogen Phosphorylase B"/>
    <property type="match status" value="2"/>
</dbReference>
<organism evidence="2 3">
    <name type="scientific">Candidatus Gallionella acididurans</name>
    <dbReference type="NCBI Taxonomy" id="1796491"/>
    <lineage>
        <taxon>Bacteria</taxon>
        <taxon>Pseudomonadati</taxon>
        <taxon>Pseudomonadota</taxon>
        <taxon>Betaproteobacteria</taxon>
        <taxon>Nitrosomonadales</taxon>
        <taxon>Gallionellaceae</taxon>
        <taxon>Gallionella</taxon>
    </lineage>
</organism>
<sequence>MNIQTTGANMADRKLRIAVVTETYPPEINGVAMTISRMVEGLRQRHVVELIRPRQNRQDSAKTGPTLQEELVRGFPIPRYPGLKLGLPAKQRLLKLWTKQRPDVVHLVTEGPLGSSALSAARKLGIPVSSDFHTNFHSYSRHYGFGWLQKTVAAHLRNLHNRTDATLVPTRELRDTLAQDGYQNLQIVARGVDTALFHPGKRSEELRAQWGVAAGEPVAIYVGRISAEKNLPLVVRTFKAMQAVNPKLKLVLVGDGPVRAELQRQNPEYIFAGMRTGEDLAAHYASGDIFLFPSMTETYGNVTVEAMASGLAVVAYRYAAAAEHIIHEQNGLHAEFGNEEQFVVQACKLALDMSRVHKIRVQAHQTMLKLDWQNIVDEFEQALAQLAVKPEVRHVTSNLQPATDPNLG</sequence>
<dbReference type="Pfam" id="PF13439">
    <property type="entry name" value="Glyco_transf_4"/>
    <property type="match status" value="1"/>
</dbReference>
<keyword evidence="2" id="KW-0808">Transferase</keyword>
<comment type="caution">
    <text evidence="2">The sequence shown here is derived from an EMBL/GenBank/DDBJ whole genome shotgun (WGS) entry which is preliminary data.</text>
</comment>
<dbReference type="Pfam" id="PF13692">
    <property type="entry name" value="Glyco_trans_1_4"/>
    <property type="match status" value="1"/>
</dbReference>
<name>A0A139BQJ4_9PROT</name>
<dbReference type="InterPro" id="IPR028098">
    <property type="entry name" value="Glyco_trans_4-like_N"/>
</dbReference>
<evidence type="ECO:0000313" key="3">
    <source>
        <dbReference type="Proteomes" id="UP000070578"/>
    </source>
</evidence>
<gene>
    <name evidence="2" type="ORF">AWT59_2897</name>
</gene>
<reference evidence="2 3" key="1">
    <citation type="submission" date="2016-02" db="EMBL/GenBank/DDBJ databases">
        <authorList>
            <person name="Wen L."/>
            <person name="He K."/>
            <person name="Yang H."/>
        </authorList>
    </citation>
    <scope>NUCLEOTIDE SEQUENCE [LARGE SCALE GENOMIC DNA]</scope>
    <source>
        <strain evidence="2">ShG14-8</strain>
    </source>
</reference>